<evidence type="ECO:0000313" key="9">
    <source>
        <dbReference type="EMBL" id="TQM71411.1"/>
    </source>
</evidence>
<comment type="caution">
    <text evidence="9">The sequence shown here is derived from an EMBL/GenBank/DDBJ whole genome shotgun (WGS) entry which is preliminary data.</text>
</comment>
<dbReference type="Pfam" id="PF00535">
    <property type="entry name" value="Glycos_transf_2"/>
    <property type="match status" value="1"/>
</dbReference>
<evidence type="ECO:0000256" key="2">
    <source>
        <dbReference type="ARBA" id="ARBA00010488"/>
    </source>
</evidence>
<keyword evidence="5" id="KW-0777">Teichoic acid biosynthesis</keyword>
<dbReference type="CDD" id="cd00761">
    <property type="entry name" value="Glyco_tranf_GTA_type"/>
    <property type="match status" value="1"/>
</dbReference>
<keyword evidence="4 9" id="KW-0808">Transferase</keyword>
<dbReference type="AlphaFoldDB" id="A0A543ILF5"/>
<dbReference type="Gene3D" id="3.40.50.12580">
    <property type="match status" value="1"/>
</dbReference>
<evidence type="ECO:0000313" key="10">
    <source>
        <dbReference type="Proteomes" id="UP000316706"/>
    </source>
</evidence>
<dbReference type="GO" id="GO:0019350">
    <property type="term" value="P:teichoic acid biosynthetic process"/>
    <property type="evidence" value="ECO:0007669"/>
    <property type="project" value="UniProtKB-KW"/>
</dbReference>
<evidence type="ECO:0000256" key="5">
    <source>
        <dbReference type="ARBA" id="ARBA00022944"/>
    </source>
</evidence>
<keyword evidence="3" id="KW-1003">Cell membrane</keyword>
<dbReference type="Gene3D" id="3.40.50.11820">
    <property type="match status" value="1"/>
</dbReference>
<keyword evidence="10" id="KW-1185">Reference proteome</keyword>
<dbReference type="InterPro" id="IPR007554">
    <property type="entry name" value="Glycerophosphate_synth"/>
</dbReference>
<dbReference type="Gene3D" id="3.90.550.10">
    <property type="entry name" value="Spore Coat Polysaccharide Biosynthesis Protein SpsA, Chain A"/>
    <property type="match status" value="1"/>
</dbReference>
<comment type="similarity">
    <text evidence="2">Belongs to the CDP-glycerol glycerophosphotransferase family.</text>
</comment>
<dbReference type="SUPFAM" id="SSF53756">
    <property type="entry name" value="UDP-Glycosyltransferase/glycogen phosphorylase"/>
    <property type="match status" value="1"/>
</dbReference>
<dbReference type="Proteomes" id="UP000316706">
    <property type="component" value="Unassembled WGS sequence"/>
</dbReference>
<evidence type="ECO:0000256" key="6">
    <source>
        <dbReference type="ARBA" id="ARBA00023136"/>
    </source>
</evidence>
<organism evidence="9 10">
    <name type="scientific">Actinomadura hallensis</name>
    <dbReference type="NCBI Taxonomy" id="337895"/>
    <lineage>
        <taxon>Bacteria</taxon>
        <taxon>Bacillati</taxon>
        <taxon>Actinomycetota</taxon>
        <taxon>Actinomycetes</taxon>
        <taxon>Streptosporangiales</taxon>
        <taxon>Thermomonosporaceae</taxon>
        <taxon>Actinomadura</taxon>
    </lineage>
</organism>
<evidence type="ECO:0000256" key="4">
    <source>
        <dbReference type="ARBA" id="ARBA00022679"/>
    </source>
</evidence>
<evidence type="ECO:0000256" key="1">
    <source>
        <dbReference type="ARBA" id="ARBA00004202"/>
    </source>
</evidence>
<comment type="subcellular location">
    <subcellularLocation>
        <location evidence="1">Cell membrane</location>
        <topology evidence="1">Peripheral membrane protein</topology>
    </subcellularLocation>
</comment>
<dbReference type="OrthoDB" id="3183633at2"/>
<feature type="region of interest" description="Disordered" evidence="7">
    <location>
        <begin position="473"/>
        <end position="493"/>
    </location>
</feature>
<dbReference type="Pfam" id="PF04464">
    <property type="entry name" value="Glyphos_transf"/>
    <property type="match status" value="1"/>
</dbReference>
<gene>
    <name evidence="9" type="ORF">FHX41_5179</name>
</gene>
<dbReference type="RefSeq" id="WP_141972901.1">
    <property type="nucleotide sequence ID" value="NZ_VFPO01000001.1"/>
</dbReference>
<evidence type="ECO:0000256" key="7">
    <source>
        <dbReference type="SAM" id="MobiDB-lite"/>
    </source>
</evidence>
<keyword evidence="6" id="KW-0472">Membrane</keyword>
<evidence type="ECO:0000259" key="8">
    <source>
        <dbReference type="Pfam" id="PF00535"/>
    </source>
</evidence>
<dbReference type="PANTHER" id="PTHR37316">
    <property type="entry name" value="TEICHOIC ACID GLYCEROL-PHOSPHATE PRIMASE"/>
    <property type="match status" value="1"/>
</dbReference>
<accession>A0A543ILF5</accession>
<protein>
    <submittedName>
        <fullName evidence="9">CDP-glycerol glycerophosphotransferase</fullName>
    </submittedName>
</protein>
<dbReference type="GO" id="GO:0005886">
    <property type="term" value="C:plasma membrane"/>
    <property type="evidence" value="ECO:0007669"/>
    <property type="project" value="UniProtKB-SubCell"/>
</dbReference>
<sequence>MSPLLSVVVPFYNVAGYLEDCLESVARQTLHDLEVVMVDDGSADDGAVIAEAFATRDTRFRLVRQENQGLGLARNTGVLHSTGRYLAFVDSDDVVPRYAFDLMVSSLEETGSDIACGGVRRMGVAGLQRSPMHEETFRVDRRRTHVREFPELLRDRTAWNKVFRRSFWDAHGFRFPAGLYEDIPVTVPAHVLADKVDVLRDVVYHWRVRETGPRSITQRRTEPGNLADRMRSVRTVSDFLARNAPDLKDAYDKFALVDDIRLYVNVIDRCDDAYRRAFLTLVNDFLDRVSPDLCADLPALDRLKFHAVRERLTGELVEIVSFAKSSPERHSAVRRPDRPDRWYGDYPYLGDPRFPDHLYELGGELRLTTGVDEVGWRRGRLRVAGHAYIARLDAPERDDTEIKVQVRGPGKVLDCAVKRVRRPDVTAASGQATACHDWSGFTVEIDPAELGAGEGVWQIHATVIAKGVRRRGRLNMPSRPGTWPSAREIPGGRLVKPKSTQARNLVIAVQPIRGKVTDVAVDGERVRLSGWVSGEDSAFVHAGTLTAAFRQGSTTVSWPVTATGRKSRGRVAFSAVADLAALAERTRGTDAGGAFDGIEWDVFLAAGDHGRLRLAVHAELLDLRAHVSGREFDVISTTAGNLTFVERAPRPVITRVRWAGGSALRISGSSVGGSRPDRLLLRRRRGSDRHEVPITWDGDRFTALLPARGRDGLPLPSGTWDLYAAGDGAEIPVGIDRASSAKPPEPRRVGVHELSLRVHRGDLVNLRVRAALSDDERGPYAQRRLQQRYCSPGNRAPIWDRVVFESYSGHQYACNPRAVYEEMERRKLGLEYVWSVADGQFTVPGSARTVLRGTREYYELISSARIVVSNDLQIPGYRKRPGQTYVQTWHGTPYKHIGHDLLHSGLIAGNITELNRCREDVPHWDHLISPAPHVTGLLRQAFRYDGDVLEVGYPRTDPLLRADREDRARRVRERLGVPPGRRVVLYLPTWREDVWLTKARQAELPLDTAELAAGLGDAYSVLVRQHHRLADRTAAPGEGVVDVTRYPDLTDLYLAADVLITDYSSAMFDFAVTGRPILFFTPDLQFYQDELRGSYFHLPDEAPGPLLQETGEVADALHRLNDVADRHRDAYAAFRRRYCALNDGSAAARLVDRLLG</sequence>
<dbReference type="InterPro" id="IPR043149">
    <property type="entry name" value="TagF_N"/>
</dbReference>
<name>A0A543ILF5_9ACTN</name>
<dbReference type="SUPFAM" id="SSF53448">
    <property type="entry name" value="Nucleotide-diphospho-sugar transferases"/>
    <property type="match status" value="1"/>
</dbReference>
<proteinExistence type="inferred from homology"/>
<dbReference type="GO" id="GO:0047355">
    <property type="term" value="F:CDP-glycerol glycerophosphotransferase activity"/>
    <property type="evidence" value="ECO:0007669"/>
    <property type="project" value="InterPro"/>
</dbReference>
<dbReference type="InterPro" id="IPR051612">
    <property type="entry name" value="Teichoic_Acid_Biosynth"/>
</dbReference>
<reference evidence="9 10" key="1">
    <citation type="submission" date="2019-06" db="EMBL/GenBank/DDBJ databases">
        <title>Sequencing the genomes of 1000 actinobacteria strains.</title>
        <authorList>
            <person name="Klenk H.-P."/>
        </authorList>
    </citation>
    <scope>NUCLEOTIDE SEQUENCE [LARGE SCALE GENOMIC DNA]</scope>
    <source>
        <strain evidence="9 10">DSM 45043</strain>
    </source>
</reference>
<feature type="domain" description="Glycosyltransferase 2-like" evidence="8">
    <location>
        <begin position="6"/>
        <end position="167"/>
    </location>
</feature>
<dbReference type="InterPro" id="IPR043148">
    <property type="entry name" value="TagF_C"/>
</dbReference>
<dbReference type="InterPro" id="IPR029044">
    <property type="entry name" value="Nucleotide-diphossugar_trans"/>
</dbReference>
<evidence type="ECO:0000256" key="3">
    <source>
        <dbReference type="ARBA" id="ARBA00022475"/>
    </source>
</evidence>
<dbReference type="EMBL" id="VFPO01000001">
    <property type="protein sequence ID" value="TQM71411.1"/>
    <property type="molecule type" value="Genomic_DNA"/>
</dbReference>
<dbReference type="InterPro" id="IPR001173">
    <property type="entry name" value="Glyco_trans_2-like"/>
</dbReference>
<dbReference type="PANTHER" id="PTHR37316:SF3">
    <property type="entry name" value="TEICHOIC ACID GLYCEROL-PHOSPHATE TRANSFERASE"/>
    <property type="match status" value="1"/>
</dbReference>